<organism evidence="1 2">
    <name type="scientific">Gossypium arboreum</name>
    <name type="common">Tree cotton</name>
    <name type="synonym">Gossypium nanking</name>
    <dbReference type="NCBI Taxonomy" id="29729"/>
    <lineage>
        <taxon>Eukaryota</taxon>
        <taxon>Viridiplantae</taxon>
        <taxon>Streptophyta</taxon>
        <taxon>Embryophyta</taxon>
        <taxon>Tracheophyta</taxon>
        <taxon>Spermatophyta</taxon>
        <taxon>Magnoliopsida</taxon>
        <taxon>eudicotyledons</taxon>
        <taxon>Gunneridae</taxon>
        <taxon>Pentapetalae</taxon>
        <taxon>rosids</taxon>
        <taxon>malvids</taxon>
        <taxon>Malvales</taxon>
        <taxon>Malvaceae</taxon>
        <taxon>Malvoideae</taxon>
        <taxon>Gossypium</taxon>
    </lineage>
</organism>
<gene>
    <name evidence="1" type="ORF">F383_08855</name>
</gene>
<protein>
    <submittedName>
        <fullName evidence="1">Uncharacterized protein</fullName>
    </submittedName>
</protein>
<dbReference type="AlphaFoldDB" id="A0A0B0PFG7"/>
<accession>A0A0B0PFG7</accession>
<keyword evidence="2" id="KW-1185">Reference proteome</keyword>
<name>A0A0B0PFG7_GOSAR</name>
<proteinExistence type="predicted"/>
<evidence type="ECO:0000313" key="1">
    <source>
        <dbReference type="EMBL" id="KHG25183.1"/>
    </source>
</evidence>
<evidence type="ECO:0000313" key="2">
    <source>
        <dbReference type="Proteomes" id="UP000032142"/>
    </source>
</evidence>
<sequence>MFSQPPAEWLMSSKALQRSGTWRCEEGVHGRVNVKYGRWKRGLKQWRA</sequence>
<dbReference type="EMBL" id="KN431567">
    <property type="protein sequence ID" value="KHG25183.1"/>
    <property type="molecule type" value="Genomic_DNA"/>
</dbReference>
<dbReference type="Proteomes" id="UP000032142">
    <property type="component" value="Unassembled WGS sequence"/>
</dbReference>
<reference evidence="2" key="1">
    <citation type="submission" date="2014-09" db="EMBL/GenBank/DDBJ databases">
        <authorList>
            <person name="Mudge J."/>
            <person name="Ramaraj T."/>
            <person name="Lindquist I.E."/>
            <person name="Bharti A.K."/>
            <person name="Sundararajan A."/>
            <person name="Cameron C.T."/>
            <person name="Woodward J.E."/>
            <person name="May G.D."/>
            <person name="Brubaker C."/>
            <person name="Broadhvest J."/>
            <person name="Wilkins T.A."/>
        </authorList>
    </citation>
    <scope>NUCLEOTIDE SEQUENCE</scope>
    <source>
        <strain evidence="2">cv. AKA8401</strain>
    </source>
</reference>